<evidence type="ECO:0000313" key="2">
    <source>
        <dbReference type="WBParaSite" id="MBELARI_LOCUS4607"/>
    </source>
</evidence>
<organism evidence="1 2">
    <name type="scientific">Mesorhabditis belari</name>
    <dbReference type="NCBI Taxonomy" id="2138241"/>
    <lineage>
        <taxon>Eukaryota</taxon>
        <taxon>Metazoa</taxon>
        <taxon>Ecdysozoa</taxon>
        <taxon>Nematoda</taxon>
        <taxon>Chromadorea</taxon>
        <taxon>Rhabditida</taxon>
        <taxon>Rhabditina</taxon>
        <taxon>Rhabditomorpha</taxon>
        <taxon>Rhabditoidea</taxon>
        <taxon>Rhabditidae</taxon>
        <taxon>Mesorhabditinae</taxon>
        <taxon>Mesorhabditis</taxon>
    </lineage>
</organism>
<sequence length="102" mass="11828">MDRKTRSDGCPKPAERQGSAFLQQTSAFREHGAHDDQCSWLLEFKWTLQILSDIQASINANREKQLTFVEPKDIVRYTGKKLRRDMFHKSTISDGTMKGRKK</sequence>
<reference evidence="2" key="1">
    <citation type="submission" date="2024-02" db="UniProtKB">
        <authorList>
            <consortium name="WormBaseParasite"/>
        </authorList>
    </citation>
    <scope>IDENTIFICATION</scope>
</reference>
<evidence type="ECO:0000313" key="1">
    <source>
        <dbReference type="Proteomes" id="UP000887575"/>
    </source>
</evidence>
<name>A0AAF3FCQ1_9BILA</name>
<accession>A0AAF3FCQ1</accession>
<dbReference type="Proteomes" id="UP000887575">
    <property type="component" value="Unassembled WGS sequence"/>
</dbReference>
<keyword evidence="1" id="KW-1185">Reference proteome</keyword>
<dbReference type="AlphaFoldDB" id="A0AAF3FCQ1"/>
<protein>
    <submittedName>
        <fullName evidence="2">Uncharacterized protein</fullName>
    </submittedName>
</protein>
<proteinExistence type="predicted"/>
<dbReference type="WBParaSite" id="MBELARI_LOCUS4607">
    <property type="protein sequence ID" value="MBELARI_LOCUS4607"/>
    <property type="gene ID" value="MBELARI_LOCUS4607"/>
</dbReference>